<dbReference type="AlphaFoldDB" id="A0AA35M9X2"/>
<keyword evidence="3" id="KW-1185">Reference proteome</keyword>
<sequence length="136" mass="15110">MELTKVVTIARSRGMENVSLFVVIWILAQLEMHETGLFPSSMERTTGDYWDGEAVIAPLSDEETTGTLGSGYLLDNASAVASCCQNRREGTYLGRVDVKWKTSAWRSFAHGHQRYRPPSLGSKGTQEPRMEAIKGK</sequence>
<gene>
    <name evidence="2" type="ORF">CCHLO57077_00000293</name>
</gene>
<evidence type="ECO:0000256" key="1">
    <source>
        <dbReference type="SAM" id="MobiDB-lite"/>
    </source>
</evidence>
<feature type="region of interest" description="Disordered" evidence="1">
    <location>
        <begin position="112"/>
        <end position="136"/>
    </location>
</feature>
<reference evidence="2" key="1">
    <citation type="submission" date="2023-01" db="EMBL/GenBank/DDBJ databases">
        <authorList>
            <person name="Piombo E."/>
        </authorList>
    </citation>
    <scope>NUCLEOTIDE SEQUENCE</scope>
</reference>
<feature type="compositionally biased region" description="Basic and acidic residues" evidence="1">
    <location>
        <begin position="126"/>
        <end position="136"/>
    </location>
</feature>
<dbReference type="Proteomes" id="UP001160390">
    <property type="component" value="Unassembled WGS sequence"/>
</dbReference>
<evidence type="ECO:0000313" key="2">
    <source>
        <dbReference type="EMBL" id="CAI6093248.1"/>
    </source>
</evidence>
<comment type="caution">
    <text evidence="2">The sequence shown here is derived from an EMBL/GenBank/DDBJ whole genome shotgun (WGS) entry which is preliminary data.</text>
</comment>
<dbReference type="EMBL" id="CABFNP030001245">
    <property type="protein sequence ID" value="CAI6093248.1"/>
    <property type="molecule type" value="Genomic_DNA"/>
</dbReference>
<accession>A0AA35M9X2</accession>
<protein>
    <submittedName>
        <fullName evidence="2">Uncharacterized protein</fullName>
    </submittedName>
</protein>
<evidence type="ECO:0000313" key="3">
    <source>
        <dbReference type="Proteomes" id="UP001160390"/>
    </source>
</evidence>
<proteinExistence type="predicted"/>
<organism evidence="2 3">
    <name type="scientific">Clonostachys chloroleuca</name>
    <dbReference type="NCBI Taxonomy" id="1926264"/>
    <lineage>
        <taxon>Eukaryota</taxon>
        <taxon>Fungi</taxon>
        <taxon>Dikarya</taxon>
        <taxon>Ascomycota</taxon>
        <taxon>Pezizomycotina</taxon>
        <taxon>Sordariomycetes</taxon>
        <taxon>Hypocreomycetidae</taxon>
        <taxon>Hypocreales</taxon>
        <taxon>Bionectriaceae</taxon>
        <taxon>Clonostachys</taxon>
    </lineage>
</organism>
<name>A0AA35M9X2_9HYPO</name>